<feature type="domain" description="BPTI/Kunitz inhibitor" evidence="19">
    <location>
        <begin position="1535"/>
        <end position="1585"/>
    </location>
</feature>
<keyword evidence="7" id="KW-0677">Repeat</keyword>
<evidence type="ECO:0000256" key="5">
    <source>
        <dbReference type="ARBA" id="ARBA00022690"/>
    </source>
</evidence>
<evidence type="ECO:0000256" key="1">
    <source>
        <dbReference type="ARBA" id="ARBA00004302"/>
    </source>
</evidence>
<dbReference type="PRINTS" id="PR01857">
    <property type="entry name" value="ADAMTSFAMILY"/>
</dbReference>
<dbReference type="InterPro" id="IPR002223">
    <property type="entry name" value="Kunitz_BPTI"/>
</dbReference>
<keyword evidence="8" id="KW-0084">Basement membrane</keyword>
<dbReference type="FunFam" id="2.20.100.10:FF:000005">
    <property type="entry name" value="ADAM metallopeptidase with thrombospondin type 1 motif 9"/>
    <property type="match status" value="1"/>
</dbReference>
<dbReference type="InterPro" id="IPR010294">
    <property type="entry name" value="ADAMTS_spacer1"/>
</dbReference>
<feature type="domain" description="BPTI/Kunitz inhibitor" evidence="19">
    <location>
        <begin position="1781"/>
        <end position="1831"/>
    </location>
</feature>
<keyword evidence="23" id="KW-1185">Reference proteome</keyword>
<dbReference type="Gene3D" id="2.20.100.10">
    <property type="entry name" value="Thrombospondin type-1 (TSP1) repeat"/>
    <property type="match status" value="6"/>
</dbReference>
<keyword evidence="10" id="KW-0654">Proteoglycan</keyword>
<keyword evidence="12" id="KW-0325">Glycoprotein</keyword>
<dbReference type="Pfam" id="PF00014">
    <property type="entry name" value="Kunitz_BPTI"/>
    <property type="match status" value="9"/>
</dbReference>
<keyword evidence="11 16" id="KW-1015">Disulfide bond</keyword>
<keyword evidence="6 18" id="KW-0732">Signal</keyword>
<feature type="domain" description="Ig-like" evidence="20">
    <location>
        <begin position="2034"/>
        <end position="2134"/>
    </location>
</feature>
<dbReference type="InterPro" id="IPR050439">
    <property type="entry name" value="ADAMTS_ADAMTS-like"/>
</dbReference>
<proteinExistence type="inferred from homology"/>
<feature type="region of interest" description="Disordered" evidence="17">
    <location>
        <begin position="30"/>
        <end position="61"/>
    </location>
</feature>
<protein>
    <recommendedName>
        <fullName evidence="15">Papilin</fullName>
    </recommendedName>
</protein>
<dbReference type="Gene3D" id="4.10.410.10">
    <property type="entry name" value="Pancreatic trypsin inhibitor Kunitz domain"/>
    <property type="match status" value="9"/>
</dbReference>
<evidence type="ECO:0000259" key="20">
    <source>
        <dbReference type="PROSITE" id="PS50835"/>
    </source>
</evidence>
<evidence type="ECO:0000313" key="22">
    <source>
        <dbReference type="EMBL" id="KAL3082222.1"/>
    </source>
</evidence>
<keyword evidence="3" id="KW-0964">Secreted</keyword>
<feature type="domain" description="PLAC" evidence="21">
    <location>
        <begin position="2156"/>
        <end position="2196"/>
    </location>
</feature>
<dbReference type="GO" id="GO:0004867">
    <property type="term" value="F:serine-type endopeptidase inhibitor activity"/>
    <property type="evidence" value="ECO:0007669"/>
    <property type="project" value="UniProtKB-KW"/>
</dbReference>
<feature type="disulfide bond" evidence="16">
    <location>
        <begin position="113"/>
        <end position="144"/>
    </location>
</feature>
<dbReference type="EMBL" id="JBICBT010001116">
    <property type="protein sequence ID" value="KAL3082222.1"/>
    <property type="molecule type" value="Genomic_DNA"/>
</dbReference>
<keyword evidence="2" id="KW-0217">Developmental protein</keyword>
<organism evidence="22 23">
    <name type="scientific">Heterodera trifolii</name>
    <dbReference type="NCBI Taxonomy" id="157864"/>
    <lineage>
        <taxon>Eukaryota</taxon>
        <taxon>Metazoa</taxon>
        <taxon>Ecdysozoa</taxon>
        <taxon>Nematoda</taxon>
        <taxon>Chromadorea</taxon>
        <taxon>Rhabditida</taxon>
        <taxon>Tylenchina</taxon>
        <taxon>Tylenchomorpha</taxon>
        <taxon>Tylenchoidea</taxon>
        <taxon>Heteroderidae</taxon>
        <taxon>Heteroderinae</taxon>
        <taxon>Heterodera</taxon>
    </lineage>
</organism>
<dbReference type="InterPro" id="IPR045371">
    <property type="entry name" value="ADAMTS_CR_3"/>
</dbReference>
<evidence type="ECO:0000313" key="23">
    <source>
        <dbReference type="Proteomes" id="UP001620626"/>
    </source>
</evidence>
<name>A0ABD2IQA8_9BILA</name>
<feature type="region of interest" description="Disordered" evidence="17">
    <location>
        <begin position="804"/>
        <end position="825"/>
    </location>
</feature>
<dbReference type="PANTHER" id="PTHR13723:SF281">
    <property type="entry name" value="PAPILIN"/>
    <property type="match status" value="1"/>
</dbReference>
<dbReference type="PROSITE" id="PS00280">
    <property type="entry name" value="BPTI_KUNITZ_1"/>
    <property type="match status" value="9"/>
</dbReference>
<evidence type="ECO:0000256" key="9">
    <source>
        <dbReference type="ARBA" id="ARBA00022900"/>
    </source>
</evidence>
<dbReference type="SUPFAM" id="SSF57362">
    <property type="entry name" value="BPTI-like"/>
    <property type="match status" value="9"/>
</dbReference>
<evidence type="ECO:0000256" key="13">
    <source>
        <dbReference type="ARBA" id="ARBA00023319"/>
    </source>
</evidence>
<dbReference type="SMART" id="SM00409">
    <property type="entry name" value="IG"/>
    <property type="match status" value="1"/>
</dbReference>
<dbReference type="PRINTS" id="PR00759">
    <property type="entry name" value="BASICPTASE"/>
</dbReference>
<feature type="compositionally biased region" description="Basic and acidic residues" evidence="17">
    <location>
        <begin position="1723"/>
        <end position="1742"/>
    </location>
</feature>
<evidence type="ECO:0000256" key="7">
    <source>
        <dbReference type="ARBA" id="ARBA00022737"/>
    </source>
</evidence>
<dbReference type="Pfam" id="PF19030">
    <property type="entry name" value="TSP1_ADAMTS"/>
    <property type="match status" value="5"/>
</dbReference>
<keyword evidence="5" id="KW-0646">Protease inhibitor</keyword>
<dbReference type="FunFam" id="4.10.410.10:FF:000017">
    <property type="entry name" value="papilin isoform X2"/>
    <property type="match status" value="1"/>
</dbReference>
<dbReference type="GO" id="GO:0009653">
    <property type="term" value="P:anatomical structure morphogenesis"/>
    <property type="evidence" value="ECO:0007669"/>
    <property type="project" value="UniProtKB-ARBA"/>
</dbReference>
<dbReference type="PROSITE" id="PS50900">
    <property type="entry name" value="PLAC"/>
    <property type="match status" value="1"/>
</dbReference>
<dbReference type="CDD" id="cd22635">
    <property type="entry name" value="Kunitz_papilin"/>
    <property type="match status" value="1"/>
</dbReference>
<dbReference type="SMART" id="SM00131">
    <property type="entry name" value="KU"/>
    <property type="match status" value="9"/>
</dbReference>
<evidence type="ECO:0000256" key="6">
    <source>
        <dbReference type="ARBA" id="ARBA00022729"/>
    </source>
</evidence>
<dbReference type="Pfam" id="PF05986">
    <property type="entry name" value="ADAMTS_spacer1"/>
    <property type="match status" value="1"/>
</dbReference>
<feature type="region of interest" description="Disordered" evidence="17">
    <location>
        <begin position="1706"/>
        <end position="1762"/>
    </location>
</feature>
<feature type="domain" description="BPTI/Kunitz inhibitor" evidence="19">
    <location>
        <begin position="1592"/>
        <end position="1642"/>
    </location>
</feature>
<evidence type="ECO:0000256" key="17">
    <source>
        <dbReference type="SAM" id="MobiDB-lite"/>
    </source>
</evidence>
<evidence type="ECO:0000256" key="2">
    <source>
        <dbReference type="ARBA" id="ARBA00022473"/>
    </source>
</evidence>
<feature type="signal peptide" evidence="18">
    <location>
        <begin position="1"/>
        <end position="29"/>
    </location>
</feature>
<evidence type="ECO:0000256" key="4">
    <source>
        <dbReference type="ARBA" id="ARBA00022530"/>
    </source>
</evidence>
<comment type="similarity">
    <text evidence="14">Belongs to the papilin family.</text>
</comment>
<feature type="domain" description="BPTI/Kunitz inhibitor" evidence="19">
    <location>
        <begin position="1840"/>
        <end position="1916"/>
    </location>
</feature>
<dbReference type="FunFam" id="2.60.120.830:FF:000001">
    <property type="entry name" value="A disintegrin and metalloproteinase with thrombospondin motifs 1"/>
    <property type="match status" value="1"/>
</dbReference>
<dbReference type="GO" id="GO:0016477">
    <property type="term" value="P:cell migration"/>
    <property type="evidence" value="ECO:0007669"/>
    <property type="project" value="UniProtKB-ARBA"/>
</dbReference>
<feature type="compositionally biased region" description="Acidic residues" evidence="17">
    <location>
        <begin position="804"/>
        <end position="818"/>
    </location>
</feature>
<feature type="disulfide bond" evidence="16">
    <location>
        <begin position="128"/>
        <end position="134"/>
    </location>
</feature>
<feature type="chain" id="PRO_5044870676" description="Papilin" evidence="18">
    <location>
        <begin position="30"/>
        <end position="2200"/>
    </location>
</feature>
<sequence>MALAFSRHHWHILITLFLLFLVPSSPAAASSAPSAPADDGGGELPLHPSSPPHRKAPPAQHLQQRHFIQYSAGGARSKRQAYQVYLGNDVSVSVDRGQKDSGPWGPWTVERECSRTCGGGVYTERRICGGDGHCAGPSIRYISCNLEPCPADAMDFRAEQCAAHNDDPVAGKYYKWVPHTSKNKCELTCRPEGDSFYYNWAEKVIDGTKCDAYGEEICVDGICLPVGCDGKLGSEAKRDKCGVCQGDGSQCKTVEGLFDERALSSGYHDIIALPAGATAIHIEELRPSSNVFAIKNATGFFYLNGNFQIQVLDKNILAGGVPFKYEKGNGGTERLTANGPLQESVTVSLLLQRTGAKQSAVKYEYSVPLEKDVKYLYKPGEWSQCSVTCGRGVHTRALYCTETATQLRVDDSLCDENNATKPEFEKKCTTVDCQPEWFVGEWEPCSTTCGDRGVQFRVLYCHRVFADGRRMTVSDANCTEERGLPRPDMSQPCARWSCPEWQAGPWSACSSQCGDAKQFRSVTCRSAKEGEEGKMLPAEACTGQMPPEERDCNLGPCKGLRFHTTEWELCQKCNDTEETREVSCVDKNGREYPLEKCLDGKKVTKIPEDTRPCASQAPCVYEWHTSQWSKCSTECGHGHKQRKVFCAINELGQTKRVDEALCDQSVEEKPVAREECVNEEKCTGIFFTGPWSNCTAKCDGGTQTRTVVCLNYDKKPVPEWCDEKEKPAEQQECGMDKCQNCTDSEFGCCPDGESFASGPYLEGCSNCSSVAEFGCCADNVTAREDAQGTNCPEAAAGKKGVTFDEAEGSGEEPSDAEEAAPPSKEMCEIETVDTKEKLQIPCSEAAAVTKTMNETVQLIKMASADETAPEAKETNATAEEAAPVEKHCSKTEFGCCPDWNTPAEGPNYAGCPKFVLGNCNGTKFGCCPDEVSMARGPDFEGCGEPTCAASTFGCCKDRRTIAFGPHYAGCDRSSFPCELSTYGCCEDGETAALGPNGTGCGASCLLTKFGCCPDGKTHAKGANNEGCGCEYAQYGCCPDGHNAAKGPGFYGCPESCAQSKFGCCPDGKTIARGPNKEGCPCQYTRWGCCPDGETTALGPLNEGCDDCRYAKYGCCLDGVSKAIGPDYAGCPTTTPAPYMLGGTVSPSYIVSCSLPQDQGQVCHSGYQLAWYYDMAEGSCSQFWYGGCGGNNNRFSSKEQCEQICVEPPQIGRCYLPRVEGPQRCDQLAARYYYDYLTRQCAAFWWRGCRGNANNFGSWEECQSFCSSADASNVEVQQPPYQAASAPAVAAAAPPPPPPVQPQDIQAPPPFTHPPQTVAILPAGVEETGELQKAPILDEEACRQNVDSGTCQNYVDQWYFDPFIGACFRFIYSGCGGNRNRFGTEVECLRQCGHLRKPKPGFLGPTSAAAVPSVNEKPKVEKLSTGRKALTKSRDVCNLRADPGKCIGNFVSWYYEVASGQCENFKFTGCGGNGNRFTTLDECQAVCVRRNDLPSASAASGPQNMEQHLVAPAPVGASAEKETPPALPNAHLALMCEVPKDSGPCKMFNTKWYYNALDGTCNRFHYGGCDGNANRFDTEEQCKNICWNYKDPCVLPKVSGPCEGHSRRFFFDLHTNQCLLFEYGGCLGNSNNFHTMEECQARCRPTRPMPIVATTTNPWPVRLTRANPSTPTPAAVELLDHRDGLLAIDNNDLLVSTSDQHQLVVAADQQSDQKQTADFVADSPTDRQQSEWDQNGDDHKSSDQSEANDDQQEEMEVEEDEEEELIVVPREHLLYGQLPELCLLPEQRGTCFGEQLRYRYDASVDDCVGFFFTGCDANVNNFDSYEACARACGAWKADAVCERSPDAGRDRCDTGGGGSDHGQRVGWRQRDYSNMAGANVPKWYYDAALGKCGLFFWSGCGGNGNRFQSKSECENLCRREMLAKTHRKSEVCMLPMDAGPCADLVTMWYFDAAQQQCRRFTFGGCRGNANRFVSRTDCESQCRDTAARTVSMENKAVDAAEHSASVDANQNAKNVQQQRGAQTYSTPYRRRRQRPRLFASPIGILLVGTSSTLTLKCVADGDGGGTEAAPPVTGDDKFTWYKDNQEMSTLTTEQRIKFFQSVQQTHAEAADGGLAVVGELRFRTVIAADGGAYACAFGTLISDPVTVRVVEQRVGPQFAECAVDNGPPHVCHTVSVTGLCATLRYGRYCCRTCADRNGQHN</sequence>
<feature type="domain" description="BPTI/Kunitz inhibitor" evidence="19">
    <location>
        <begin position="1213"/>
        <end position="1265"/>
    </location>
</feature>
<dbReference type="InterPro" id="IPR007110">
    <property type="entry name" value="Ig-like_dom"/>
</dbReference>
<evidence type="ECO:0000256" key="16">
    <source>
        <dbReference type="PIRSR" id="PIRSR613273-3"/>
    </source>
</evidence>
<feature type="compositionally biased region" description="Polar residues" evidence="17">
    <location>
        <begin position="2005"/>
        <end position="2020"/>
    </location>
</feature>
<evidence type="ECO:0000256" key="15">
    <source>
        <dbReference type="ARBA" id="ARBA00074534"/>
    </source>
</evidence>
<dbReference type="Proteomes" id="UP001620626">
    <property type="component" value="Unassembled WGS sequence"/>
</dbReference>
<reference evidence="22 23" key="1">
    <citation type="submission" date="2024-10" db="EMBL/GenBank/DDBJ databases">
        <authorList>
            <person name="Kim D."/>
        </authorList>
    </citation>
    <scope>NUCLEOTIDE SEQUENCE [LARGE SCALE GENOMIC DNA]</scope>
    <source>
        <strain evidence="22">BH-2024</strain>
    </source>
</reference>
<accession>A0ABD2IQA8</accession>
<dbReference type="InterPro" id="IPR013273">
    <property type="entry name" value="ADAMTS/ADAMTS-like"/>
</dbReference>
<feature type="domain" description="BPTI/Kunitz inhibitor" evidence="19">
    <location>
        <begin position="1436"/>
        <end position="1486"/>
    </location>
</feature>
<dbReference type="InterPro" id="IPR010909">
    <property type="entry name" value="PLAC"/>
</dbReference>
<evidence type="ECO:0000256" key="8">
    <source>
        <dbReference type="ARBA" id="ARBA00022869"/>
    </source>
</evidence>
<dbReference type="SUPFAM" id="SSF82895">
    <property type="entry name" value="TSP-1 type 1 repeat"/>
    <property type="match status" value="6"/>
</dbReference>
<evidence type="ECO:0000256" key="14">
    <source>
        <dbReference type="ARBA" id="ARBA00061693"/>
    </source>
</evidence>
<evidence type="ECO:0000259" key="19">
    <source>
        <dbReference type="PROSITE" id="PS50279"/>
    </source>
</evidence>
<dbReference type="PROSITE" id="PS50279">
    <property type="entry name" value="BPTI_KUNITZ_2"/>
    <property type="match status" value="9"/>
</dbReference>
<gene>
    <name evidence="22" type="ORF">niasHT_037860</name>
</gene>
<comment type="caution">
    <text evidence="22">The sequence shown here is derived from an EMBL/GenBank/DDBJ whole genome shotgun (WGS) entry which is preliminary data.</text>
</comment>
<dbReference type="PANTHER" id="PTHR13723">
    <property type="entry name" value="ADAMTS A DISINTEGRIN AND METALLOPROTEASE WITH THROMBOSPONDIN MOTIFS PROTEASE"/>
    <property type="match status" value="1"/>
</dbReference>
<dbReference type="InterPro" id="IPR000884">
    <property type="entry name" value="TSP1_rpt"/>
</dbReference>
<comment type="subcellular location">
    <subcellularLocation>
        <location evidence="1">Secreted</location>
        <location evidence="1">Extracellular space</location>
        <location evidence="1">Extracellular matrix</location>
        <location evidence="1">Basement membrane</location>
    </subcellularLocation>
</comment>
<feature type="compositionally biased region" description="Acidic residues" evidence="17">
    <location>
        <begin position="1745"/>
        <end position="1762"/>
    </location>
</feature>
<dbReference type="Gene3D" id="2.60.40.10">
    <property type="entry name" value="Immunoglobulins"/>
    <property type="match status" value="1"/>
</dbReference>
<feature type="disulfide bond" evidence="16">
    <location>
        <begin position="117"/>
        <end position="149"/>
    </location>
</feature>
<dbReference type="Pfam" id="PF00090">
    <property type="entry name" value="TSP_1"/>
    <property type="match status" value="1"/>
</dbReference>
<keyword evidence="9" id="KW-0722">Serine protease inhibitor</keyword>
<dbReference type="InterPro" id="IPR036383">
    <property type="entry name" value="TSP1_rpt_sf"/>
</dbReference>
<dbReference type="Pfam" id="PF19236">
    <property type="entry name" value="ADAMTS_CR_3"/>
    <property type="match status" value="1"/>
</dbReference>
<dbReference type="InterPro" id="IPR020901">
    <property type="entry name" value="Prtase_inh_Kunz-CS"/>
</dbReference>
<evidence type="ECO:0000256" key="11">
    <source>
        <dbReference type="ARBA" id="ARBA00023157"/>
    </source>
</evidence>
<dbReference type="Gene3D" id="2.60.120.830">
    <property type="match status" value="1"/>
</dbReference>
<dbReference type="SMART" id="SM00209">
    <property type="entry name" value="TSP1"/>
    <property type="match status" value="7"/>
</dbReference>
<dbReference type="FunFam" id="4.10.410.10:FF:000020">
    <property type="entry name" value="Collagen, type VI, alpha 3"/>
    <property type="match status" value="3"/>
</dbReference>
<feature type="region of interest" description="Disordered" evidence="17">
    <location>
        <begin position="2001"/>
        <end position="2031"/>
    </location>
</feature>
<dbReference type="InterPro" id="IPR036880">
    <property type="entry name" value="Kunitz_BPTI_sf"/>
</dbReference>
<evidence type="ECO:0000256" key="12">
    <source>
        <dbReference type="ARBA" id="ARBA00023180"/>
    </source>
</evidence>
<keyword evidence="13" id="KW-0393">Immunoglobulin domain</keyword>
<evidence type="ECO:0000256" key="10">
    <source>
        <dbReference type="ARBA" id="ARBA00022974"/>
    </source>
</evidence>
<feature type="domain" description="BPTI/Kunitz inhibitor" evidence="19">
    <location>
        <begin position="1931"/>
        <end position="1981"/>
    </location>
</feature>
<dbReference type="CDD" id="cd00109">
    <property type="entry name" value="Kunitz-type"/>
    <property type="match status" value="5"/>
</dbReference>
<dbReference type="InterPro" id="IPR003599">
    <property type="entry name" value="Ig_sub"/>
</dbReference>
<dbReference type="GO" id="GO:0005604">
    <property type="term" value="C:basement membrane"/>
    <property type="evidence" value="ECO:0007669"/>
    <property type="project" value="UniProtKB-SubCell"/>
</dbReference>
<dbReference type="PROSITE" id="PS50835">
    <property type="entry name" value="IG_LIKE"/>
    <property type="match status" value="1"/>
</dbReference>
<evidence type="ECO:0000256" key="3">
    <source>
        <dbReference type="ARBA" id="ARBA00022525"/>
    </source>
</evidence>
<dbReference type="PROSITE" id="PS50092">
    <property type="entry name" value="TSP1"/>
    <property type="match status" value="5"/>
</dbReference>
<keyword evidence="4" id="KW-0272">Extracellular matrix</keyword>
<dbReference type="InterPro" id="IPR013783">
    <property type="entry name" value="Ig-like_fold"/>
</dbReference>
<feature type="domain" description="BPTI/Kunitz inhibitor" evidence="19">
    <location>
        <begin position="1341"/>
        <end position="1391"/>
    </location>
</feature>
<evidence type="ECO:0000256" key="18">
    <source>
        <dbReference type="SAM" id="SignalP"/>
    </source>
</evidence>
<feature type="domain" description="BPTI/Kunitz inhibitor" evidence="19">
    <location>
        <begin position="1152"/>
        <end position="1204"/>
    </location>
</feature>
<evidence type="ECO:0000259" key="21">
    <source>
        <dbReference type="PROSITE" id="PS50900"/>
    </source>
</evidence>